<reference evidence="1 2" key="1">
    <citation type="submission" date="2023-04" db="EMBL/GenBank/DDBJ databases">
        <title>Halomonas strains isolated from rhizosphere soil.</title>
        <authorList>
            <person name="Xu L."/>
            <person name="Sun J.-Q."/>
        </authorList>
    </citation>
    <scope>NUCLEOTIDE SEQUENCE [LARGE SCALE GENOMIC DNA]</scope>
    <source>
        <strain evidence="1 2">LN1S58</strain>
    </source>
</reference>
<proteinExistence type="predicted"/>
<sequence>MTCTLPDDLVDQLCPMPEAPPGCIGLDATLGRRLATAKARLDRMEREVVSRDLSALAMARVEFALAARALADDLIARGLHTPGESD</sequence>
<keyword evidence="2" id="KW-1185">Reference proteome</keyword>
<evidence type="ECO:0000313" key="2">
    <source>
        <dbReference type="Proteomes" id="UP001244242"/>
    </source>
</evidence>
<dbReference type="RefSeq" id="WP_282723222.1">
    <property type="nucleotide sequence ID" value="NZ_JASCQO010000049.1"/>
</dbReference>
<comment type="caution">
    <text evidence="1">The sequence shown here is derived from an EMBL/GenBank/DDBJ whole genome shotgun (WGS) entry which is preliminary data.</text>
</comment>
<protein>
    <submittedName>
        <fullName evidence="1">Uncharacterized protein</fullName>
    </submittedName>
</protein>
<dbReference type="Proteomes" id="UP001244242">
    <property type="component" value="Unassembled WGS sequence"/>
</dbReference>
<evidence type="ECO:0000313" key="1">
    <source>
        <dbReference type="EMBL" id="MDI5935798.1"/>
    </source>
</evidence>
<organism evidence="1 2">
    <name type="scientific">Halomonas kalidii</name>
    <dbReference type="NCBI Taxonomy" id="3043293"/>
    <lineage>
        <taxon>Bacteria</taxon>
        <taxon>Pseudomonadati</taxon>
        <taxon>Pseudomonadota</taxon>
        <taxon>Gammaproteobacteria</taxon>
        <taxon>Oceanospirillales</taxon>
        <taxon>Halomonadaceae</taxon>
        <taxon>Halomonas</taxon>
    </lineage>
</organism>
<gene>
    <name evidence="1" type="ORF">QLQ84_18555</name>
</gene>
<accession>A0ABT6VP76</accession>
<dbReference type="EMBL" id="JASCQO010000049">
    <property type="protein sequence ID" value="MDI5935798.1"/>
    <property type="molecule type" value="Genomic_DNA"/>
</dbReference>
<name>A0ABT6VP76_9GAMM</name>